<organism evidence="1 2">
    <name type="scientific">Pleurotus cornucopiae</name>
    <name type="common">Cornucopia mushroom</name>
    <dbReference type="NCBI Taxonomy" id="5321"/>
    <lineage>
        <taxon>Eukaryota</taxon>
        <taxon>Fungi</taxon>
        <taxon>Dikarya</taxon>
        <taxon>Basidiomycota</taxon>
        <taxon>Agaricomycotina</taxon>
        <taxon>Agaricomycetes</taxon>
        <taxon>Agaricomycetidae</taxon>
        <taxon>Agaricales</taxon>
        <taxon>Pleurotineae</taxon>
        <taxon>Pleurotaceae</taxon>
        <taxon>Pleurotus</taxon>
    </lineage>
</organism>
<evidence type="ECO:0000313" key="1">
    <source>
        <dbReference type="EMBL" id="KAG9227708.1"/>
    </source>
</evidence>
<accession>A0ACB7JAU5</accession>
<proteinExistence type="predicted"/>
<dbReference type="Proteomes" id="UP000824881">
    <property type="component" value="Unassembled WGS sequence"/>
</dbReference>
<dbReference type="EMBL" id="WQMT02000001">
    <property type="protein sequence ID" value="KAG9227708.1"/>
    <property type="molecule type" value="Genomic_DNA"/>
</dbReference>
<name>A0ACB7JAU5_PLECO</name>
<reference evidence="1 2" key="1">
    <citation type="journal article" date="2021" name="Appl. Environ. Microbiol.">
        <title>Genetic linkage and physical mapping for an oyster mushroom Pleurotus cornucopiae and QTL analysis for the trait cap color.</title>
        <authorList>
            <person name="Zhang Y."/>
            <person name="Gao W."/>
            <person name="Sonnenberg A."/>
            <person name="Chen Q."/>
            <person name="Zhang J."/>
            <person name="Huang C."/>
        </authorList>
    </citation>
    <scope>NUCLEOTIDE SEQUENCE [LARGE SCALE GENOMIC DNA]</scope>
    <source>
        <strain evidence="1">CCMSSC00406</strain>
    </source>
</reference>
<comment type="caution">
    <text evidence="1">The sequence shown here is derived from an EMBL/GenBank/DDBJ whole genome shotgun (WGS) entry which is preliminary data.</text>
</comment>
<protein>
    <submittedName>
        <fullName evidence="1">Uncharacterized protein</fullName>
    </submittedName>
</protein>
<keyword evidence="2" id="KW-1185">Reference proteome</keyword>
<gene>
    <name evidence="1" type="ORF">CCMSSC00406_0000646</name>
</gene>
<sequence>MDANTLPITFLHMQIMFVPADGDAFTLGSHESQSLQRMTYLYRVAPGLSTESHAAKCAEVCGLPLRYVQRAQYVSELISRHEIVQLLDEEMTEEERRELEDAEAVCRRFIAWDLEAEAADPSDIHGKLATVLGIALDDDGTSEDR</sequence>
<evidence type="ECO:0000313" key="2">
    <source>
        <dbReference type="Proteomes" id="UP000824881"/>
    </source>
</evidence>